<gene>
    <name evidence="5" type="ORF">IAD04_02590</name>
</gene>
<dbReference type="PANTHER" id="PTHR11358:SF26">
    <property type="entry name" value="GUANIDINO ACID HYDROLASE, MITOCHONDRIAL"/>
    <property type="match status" value="1"/>
</dbReference>
<organism evidence="5 6">
    <name type="scientific">Candidatus Caccosoma faecigallinarum</name>
    <dbReference type="NCBI Taxonomy" id="2840720"/>
    <lineage>
        <taxon>Bacteria</taxon>
        <taxon>Bacillati</taxon>
        <taxon>Bacillota</taxon>
        <taxon>Bacillota incertae sedis</taxon>
        <taxon>Candidatus Caccosoma</taxon>
    </lineage>
</organism>
<feature type="binding site" evidence="3">
    <location>
        <position position="223"/>
    </location>
    <ligand>
        <name>Mn(2+)</name>
        <dbReference type="ChEBI" id="CHEBI:29035"/>
        <label>1</label>
    </ligand>
</feature>
<evidence type="ECO:0000256" key="1">
    <source>
        <dbReference type="ARBA" id="ARBA00022723"/>
    </source>
</evidence>
<dbReference type="PIRSF" id="PIRSF036979">
    <property type="entry name" value="Arginase"/>
    <property type="match status" value="1"/>
</dbReference>
<comment type="caution">
    <text evidence="5">The sequence shown here is derived from an EMBL/GenBank/DDBJ whole genome shotgun (WGS) entry which is preliminary data.</text>
</comment>
<keyword evidence="3" id="KW-0464">Manganese</keyword>
<dbReference type="GO" id="GO:0033389">
    <property type="term" value="P:putrescine biosynthetic process from arginine, via agmatine"/>
    <property type="evidence" value="ECO:0007669"/>
    <property type="project" value="TreeGrafter"/>
</dbReference>
<dbReference type="InterPro" id="IPR023696">
    <property type="entry name" value="Ureohydrolase_dom_sf"/>
</dbReference>
<evidence type="ECO:0000313" key="5">
    <source>
        <dbReference type="EMBL" id="HIT17253.1"/>
    </source>
</evidence>
<proteinExistence type="inferred from homology"/>
<dbReference type="InterPro" id="IPR006035">
    <property type="entry name" value="Ureohydrolase"/>
</dbReference>
<name>A0A9D1G9J6_9FIRM</name>
<reference evidence="5" key="2">
    <citation type="journal article" date="2021" name="PeerJ">
        <title>Extensive microbial diversity within the chicken gut microbiome revealed by metagenomics and culture.</title>
        <authorList>
            <person name="Gilroy R."/>
            <person name="Ravi A."/>
            <person name="Getino M."/>
            <person name="Pursley I."/>
            <person name="Horton D.L."/>
            <person name="Alikhan N.F."/>
            <person name="Baker D."/>
            <person name="Gharbi K."/>
            <person name="Hall N."/>
            <person name="Watson M."/>
            <person name="Adriaenssens E.M."/>
            <person name="Foster-Nyarko E."/>
            <person name="Jarju S."/>
            <person name="Secka A."/>
            <person name="Antonio M."/>
            <person name="Oren A."/>
            <person name="Chaudhuri R.R."/>
            <person name="La Ragione R."/>
            <person name="Hildebrand F."/>
            <person name="Pallen M.J."/>
        </authorList>
    </citation>
    <scope>NUCLEOTIDE SEQUENCE</scope>
    <source>
        <strain evidence="5">14508</strain>
    </source>
</reference>
<feature type="binding site" evidence="3">
    <location>
        <position position="132"/>
    </location>
    <ligand>
        <name>Mn(2+)</name>
        <dbReference type="ChEBI" id="CHEBI:29035"/>
        <label>1</label>
    </ligand>
</feature>
<feature type="binding site" evidence="3">
    <location>
        <position position="130"/>
    </location>
    <ligand>
        <name>Mn(2+)</name>
        <dbReference type="ChEBI" id="CHEBI:29035"/>
        <label>1</label>
    </ligand>
</feature>
<evidence type="ECO:0000256" key="2">
    <source>
        <dbReference type="ARBA" id="ARBA00022801"/>
    </source>
</evidence>
<dbReference type="Proteomes" id="UP000886893">
    <property type="component" value="Unassembled WGS sequence"/>
</dbReference>
<dbReference type="GO" id="GO:0046872">
    <property type="term" value="F:metal ion binding"/>
    <property type="evidence" value="ECO:0007669"/>
    <property type="project" value="UniProtKB-KW"/>
</dbReference>
<evidence type="ECO:0000256" key="4">
    <source>
        <dbReference type="PROSITE-ProRule" id="PRU00742"/>
    </source>
</evidence>
<dbReference type="Gene3D" id="3.40.800.10">
    <property type="entry name" value="Ureohydrolase domain"/>
    <property type="match status" value="1"/>
</dbReference>
<feature type="binding site" evidence="3">
    <location>
        <position position="134"/>
    </location>
    <ligand>
        <name>Mn(2+)</name>
        <dbReference type="ChEBI" id="CHEBI:29035"/>
        <label>1</label>
    </ligand>
</feature>
<sequence length="298" mass="33727">MENQPFRGLITTDVNKAHVILTGIPYDEGCSCGSGAHLAPKTIRDLSSFLPPLSKDGIELSAIQMFDSGDIKKIDKNYFEQIEMESLKRFQTGKFPIFLGGDHSIGIPLQRAFYRFCQEKKKIPVIIHLDAHPDICDVYDDSKYSHACTNRRSLEYGYLPQNLHLIGIRGFELQEVKFLKQHPEIQVFTSTQILNEGIQPLIQQLTQKYADDRYAIYLSYDIDINDPAYAVGTGTPEAFGLPSLIVLALIVELFQKLPIAAFDIVEVSPPLDCNNMTSWLALKTLYEVFAVLIQKNHW</sequence>
<feature type="binding site" evidence="3">
    <location>
        <position position="103"/>
    </location>
    <ligand>
        <name>Mn(2+)</name>
        <dbReference type="ChEBI" id="CHEBI:29035"/>
        <label>1</label>
    </ligand>
</feature>
<dbReference type="GO" id="GO:0008783">
    <property type="term" value="F:agmatinase activity"/>
    <property type="evidence" value="ECO:0007669"/>
    <property type="project" value="TreeGrafter"/>
</dbReference>
<comment type="similarity">
    <text evidence="4">Belongs to the arginase family.</text>
</comment>
<dbReference type="Pfam" id="PF00491">
    <property type="entry name" value="Arginase"/>
    <property type="match status" value="1"/>
</dbReference>
<comment type="cofactor">
    <cofactor evidence="3">
        <name>Mn(2+)</name>
        <dbReference type="ChEBI" id="CHEBI:29035"/>
    </cofactor>
    <text evidence="3">Binds 2 manganese ions per subunit.</text>
</comment>
<dbReference type="EMBL" id="DVKI01000082">
    <property type="protein sequence ID" value="HIT17253.1"/>
    <property type="molecule type" value="Genomic_DNA"/>
</dbReference>
<protein>
    <submittedName>
        <fullName evidence="5">Arginase family protein</fullName>
    </submittedName>
</protein>
<feature type="binding site" evidence="3">
    <location>
        <position position="221"/>
    </location>
    <ligand>
        <name>Mn(2+)</name>
        <dbReference type="ChEBI" id="CHEBI:29035"/>
        <label>1</label>
    </ligand>
</feature>
<dbReference type="PANTHER" id="PTHR11358">
    <property type="entry name" value="ARGINASE/AGMATINASE"/>
    <property type="match status" value="1"/>
</dbReference>
<accession>A0A9D1G9J6</accession>
<dbReference type="AlphaFoldDB" id="A0A9D1G9J6"/>
<dbReference type="PRINTS" id="PR00116">
    <property type="entry name" value="ARGINASE"/>
</dbReference>
<reference evidence="5" key="1">
    <citation type="submission" date="2020-10" db="EMBL/GenBank/DDBJ databases">
        <authorList>
            <person name="Gilroy R."/>
        </authorList>
    </citation>
    <scope>NUCLEOTIDE SEQUENCE</scope>
    <source>
        <strain evidence="5">14508</strain>
    </source>
</reference>
<keyword evidence="1 3" id="KW-0479">Metal-binding</keyword>
<evidence type="ECO:0000256" key="3">
    <source>
        <dbReference type="PIRSR" id="PIRSR036979-1"/>
    </source>
</evidence>
<evidence type="ECO:0000313" key="6">
    <source>
        <dbReference type="Proteomes" id="UP000886893"/>
    </source>
</evidence>
<keyword evidence="2" id="KW-0378">Hydrolase</keyword>
<dbReference type="PROSITE" id="PS51409">
    <property type="entry name" value="ARGINASE_2"/>
    <property type="match status" value="1"/>
</dbReference>
<dbReference type="SUPFAM" id="SSF52768">
    <property type="entry name" value="Arginase/deacetylase"/>
    <property type="match status" value="1"/>
</dbReference>